<feature type="compositionally biased region" description="Acidic residues" evidence="4">
    <location>
        <begin position="249"/>
        <end position="273"/>
    </location>
</feature>
<feature type="compositionally biased region" description="Polar residues" evidence="4">
    <location>
        <begin position="47"/>
        <end position="63"/>
    </location>
</feature>
<sequence>MAIESPSDLTDTLCVEQNMSDGVLIENDRCSMVSKNPIPPGEEGQDSRQASSPTIEHTDSLGSLTLGDTDEPTTSTEVIQEDHDRPSKARQKRLELLAKLAANSQPKLGRAASKEIDLSTEEEKKTVADEWFEKKFGSIPVQKATPTSELSQLKELLAKGEITGVYARRKMQETIMKKLSEKRRKEQQKRWETYKADNFIEDEQEEEEEILSDPESELSEEEPEPVEEEEELDELRKEKEVRKPRCEFLDDEAEESNEESDEPNDIGSGDEEKEDAKETKKLVTGEGGDNVEDGVPKEVSEKKGQHDEQPMCMERVESGSLDLVLPNSLSQWVDNGCTQSQCGSKHGTQKSNSSGTVDALGLCSTTFDTATLSSNKVNRSDEDKSRATAVGEVLGRRGSSAEILALCSGQFTGSELIIPQQSSNTASVSLVNEIDEELPRTARRRNKKIVLSDSEDERDDSDDEEKMKKSNVDVEREKSTEEGDDGNVAKDEIEKADKVSDNLSGDEKETMSNDDPAHEENFIEGEASEDSDEEEGEEDEDHEEGELNSSDDELGVFRRLQQKVPIRDGTKKKNMRSEYFDDEASLSGDDVGSDADEDDDDLDEYEIEEGDQDDLPDEETLKLQLQRQWMKQQQDDEERKLLYWKDQLLEDGDLHTETDRTFRFKLRQEVEEALLEEEGEENTEGMAKEEEIDGEDEETRKKRIDMIRWKMENKLMNDALGTFIEDDGENSPLMQAGLYAIQRQSSSASNLSEHSNSSELSRNSLLQQRTSLSVVIKQMSSFTGVTNPTKGLFISNSSKDNNTTKRRSPLEAINVKRSKTSIFDALN</sequence>
<keyword evidence="3" id="KW-0539">Nucleus</keyword>
<dbReference type="GO" id="GO:0007095">
    <property type="term" value="P:mitotic G2 DNA damage checkpoint signaling"/>
    <property type="evidence" value="ECO:0007669"/>
    <property type="project" value="TreeGrafter"/>
</dbReference>
<dbReference type="Proteomes" id="UP000031036">
    <property type="component" value="Unassembled WGS sequence"/>
</dbReference>
<evidence type="ECO:0000256" key="3">
    <source>
        <dbReference type="ARBA" id="ARBA00023242"/>
    </source>
</evidence>
<dbReference type="GO" id="GO:0033314">
    <property type="term" value="P:mitotic DNA replication checkpoint signaling"/>
    <property type="evidence" value="ECO:0007669"/>
    <property type="project" value="TreeGrafter"/>
</dbReference>
<feature type="compositionally biased region" description="Acidic residues" evidence="4">
    <location>
        <begin position="199"/>
        <end position="233"/>
    </location>
</feature>
<comment type="subcellular location">
    <subcellularLocation>
        <location evidence="1">Nucleus</location>
    </subcellularLocation>
</comment>
<dbReference type="PANTHER" id="PTHR14396">
    <property type="entry name" value="CLASPIN"/>
    <property type="match status" value="1"/>
</dbReference>
<feature type="compositionally biased region" description="Basic and acidic residues" evidence="4">
    <location>
        <begin position="465"/>
        <end position="521"/>
    </location>
</feature>
<evidence type="ECO:0000313" key="5">
    <source>
        <dbReference type="EMBL" id="KHN80719.1"/>
    </source>
</evidence>
<protein>
    <submittedName>
        <fullName evidence="5">Claspin</fullName>
    </submittedName>
</protein>
<feature type="compositionally biased region" description="Acidic residues" evidence="4">
    <location>
        <begin position="522"/>
        <end position="554"/>
    </location>
</feature>
<feature type="compositionally biased region" description="Basic and acidic residues" evidence="4">
    <location>
        <begin position="80"/>
        <end position="93"/>
    </location>
</feature>
<feature type="region of interest" description="Disordered" evidence="4">
    <location>
        <begin position="445"/>
        <end position="618"/>
    </location>
</feature>
<dbReference type="AlphaFoldDB" id="A0A0B2VH01"/>
<dbReference type="InterPro" id="IPR024146">
    <property type="entry name" value="Claspin"/>
</dbReference>
<feature type="region of interest" description="Disordered" evidence="4">
    <location>
        <begin position="675"/>
        <end position="699"/>
    </location>
</feature>
<feature type="compositionally biased region" description="Acidic residues" evidence="4">
    <location>
        <begin position="591"/>
        <end position="618"/>
    </location>
</feature>
<dbReference type="GO" id="GO:0010997">
    <property type="term" value="F:anaphase-promoting complex binding"/>
    <property type="evidence" value="ECO:0007669"/>
    <property type="project" value="TreeGrafter"/>
</dbReference>
<evidence type="ECO:0000256" key="2">
    <source>
        <dbReference type="ARBA" id="ARBA00022553"/>
    </source>
</evidence>
<dbReference type="OMA" id="LLYWKDQ"/>
<feature type="region of interest" description="Disordered" evidence="4">
    <location>
        <begin position="179"/>
        <end position="311"/>
    </location>
</feature>
<proteinExistence type="predicted"/>
<dbReference type="OrthoDB" id="5877455at2759"/>
<evidence type="ECO:0000256" key="4">
    <source>
        <dbReference type="SAM" id="MobiDB-lite"/>
    </source>
</evidence>
<organism evidence="5 6">
    <name type="scientific">Toxocara canis</name>
    <name type="common">Canine roundworm</name>
    <dbReference type="NCBI Taxonomy" id="6265"/>
    <lineage>
        <taxon>Eukaryota</taxon>
        <taxon>Metazoa</taxon>
        <taxon>Ecdysozoa</taxon>
        <taxon>Nematoda</taxon>
        <taxon>Chromadorea</taxon>
        <taxon>Rhabditida</taxon>
        <taxon>Spirurina</taxon>
        <taxon>Ascaridomorpha</taxon>
        <taxon>Ascaridoidea</taxon>
        <taxon>Toxocaridae</taxon>
        <taxon>Toxocara</taxon>
    </lineage>
</organism>
<name>A0A0B2VH01_TOXCA</name>
<dbReference type="EMBL" id="JPKZ01001684">
    <property type="protein sequence ID" value="KHN80719.1"/>
    <property type="molecule type" value="Genomic_DNA"/>
</dbReference>
<feature type="region of interest" description="Disordered" evidence="4">
    <location>
        <begin position="26"/>
        <end position="93"/>
    </location>
</feature>
<feature type="region of interest" description="Disordered" evidence="4">
    <location>
        <begin position="787"/>
        <end position="809"/>
    </location>
</feature>
<accession>A0A0B2VH01</accession>
<feature type="compositionally biased region" description="Basic and acidic residues" evidence="4">
    <location>
        <begin position="234"/>
        <end position="248"/>
    </location>
</feature>
<evidence type="ECO:0000313" key="6">
    <source>
        <dbReference type="Proteomes" id="UP000031036"/>
    </source>
</evidence>
<feature type="compositionally biased region" description="Basic and acidic residues" evidence="4">
    <location>
        <begin position="112"/>
        <end position="124"/>
    </location>
</feature>
<feature type="compositionally biased region" description="Polar residues" evidence="4">
    <location>
        <begin position="787"/>
        <end position="801"/>
    </location>
</feature>
<feature type="compositionally biased region" description="Acidic residues" evidence="4">
    <location>
        <begin position="453"/>
        <end position="464"/>
    </location>
</feature>
<keyword evidence="2" id="KW-0597">Phosphoprotein</keyword>
<dbReference type="STRING" id="6265.A0A0B2VH01"/>
<keyword evidence="6" id="KW-1185">Reference proteome</keyword>
<reference evidence="5 6" key="1">
    <citation type="submission" date="2014-11" db="EMBL/GenBank/DDBJ databases">
        <title>Genetic blueprint of the zoonotic pathogen Toxocara canis.</title>
        <authorList>
            <person name="Zhu X.-Q."/>
            <person name="Korhonen P.K."/>
            <person name="Cai H."/>
            <person name="Young N.D."/>
            <person name="Nejsum P."/>
            <person name="von Samson-Himmelstjerna G."/>
            <person name="Boag P.R."/>
            <person name="Tan P."/>
            <person name="Li Q."/>
            <person name="Min J."/>
            <person name="Yang Y."/>
            <person name="Wang X."/>
            <person name="Fang X."/>
            <person name="Hall R.S."/>
            <person name="Hofmann A."/>
            <person name="Sternberg P.W."/>
            <person name="Jex A.R."/>
            <person name="Gasser R.B."/>
        </authorList>
    </citation>
    <scope>NUCLEOTIDE SEQUENCE [LARGE SCALE GENOMIC DNA]</scope>
    <source>
        <strain evidence="5">PN_DK_2014</strain>
    </source>
</reference>
<evidence type="ECO:0000256" key="1">
    <source>
        <dbReference type="ARBA" id="ARBA00004123"/>
    </source>
</evidence>
<feature type="compositionally biased region" description="Basic and acidic residues" evidence="4">
    <location>
        <begin position="565"/>
        <end position="579"/>
    </location>
</feature>
<dbReference type="PANTHER" id="PTHR14396:SF10">
    <property type="entry name" value="CLASPIN"/>
    <property type="match status" value="1"/>
</dbReference>
<comment type="caution">
    <text evidence="5">The sequence shown here is derived from an EMBL/GenBank/DDBJ whole genome shotgun (WGS) entry which is preliminary data.</text>
</comment>
<dbReference type="GO" id="GO:0005634">
    <property type="term" value="C:nucleus"/>
    <property type="evidence" value="ECO:0007669"/>
    <property type="project" value="UniProtKB-SubCell"/>
</dbReference>
<gene>
    <name evidence="5" type="primary">CLSPN</name>
    <name evidence="5" type="ORF">Tcan_16065</name>
</gene>
<feature type="region of interest" description="Disordered" evidence="4">
    <location>
        <begin position="105"/>
        <end position="124"/>
    </location>
</feature>
<feature type="compositionally biased region" description="Basic and acidic residues" evidence="4">
    <location>
        <begin position="274"/>
        <end position="283"/>
    </location>
</feature>
<feature type="compositionally biased region" description="Basic and acidic residues" evidence="4">
    <location>
        <begin position="294"/>
        <end position="311"/>
    </location>
</feature>